<reference evidence="1" key="1">
    <citation type="submission" date="2022-01" db="EMBL/GenBank/DDBJ databases">
        <title>Genome Sequence Resource for Two Populations of Ditylenchus destructor, the Migratory Endoparasitic Phytonematode.</title>
        <authorList>
            <person name="Zhang H."/>
            <person name="Lin R."/>
            <person name="Xie B."/>
        </authorList>
    </citation>
    <scope>NUCLEOTIDE SEQUENCE</scope>
    <source>
        <strain evidence="1">BazhouSP</strain>
    </source>
</reference>
<protein>
    <submittedName>
        <fullName evidence="1">Uncharacterized protein</fullName>
    </submittedName>
</protein>
<dbReference type="AlphaFoldDB" id="A0AAD4N4S6"/>
<proteinExistence type="predicted"/>
<gene>
    <name evidence="1" type="ORF">DdX_06886</name>
</gene>
<comment type="caution">
    <text evidence="1">The sequence shown here is derived from an EMBL/GenBank/DDBJ whole genome shotgun (WGS) entry which is preliminary data.</text>
</comment>
<evidence type="ECO:0000313" key="2">
    <source>
        <dbReference type="Proteomes" id="UP001201812"/>
    </source>
</evidence>
<sequence>MEEGDINKIACLMDWLQYDKVMGRVLYDTFGKLLEEKVRNLQDRKREIKDAINENCGPTKLPSTPKRFTPMTSLLDQIQKMRTISLEVEVKPSTRNMQFKRVPPAKRVLTFPFSADSEESKVKFPARETVAQRFLIKQDEDAKDVSEMDHDGDSHKEVIQDTPTATLKTKHFNGTVVEETPNATLKTKHFNGTVVEETPNATLKTSTSNSTLVT</sequence>
<dbReference type="EMBL" id="JAKKPZ010000009">
    <property type="protein sequence ID" value="KAI1717156.1"/>
    <property type="molecule type" value="Genomic_DNA"/>
</dbReference>
<dbReference type="Proteomes" id="UP001201812">
    <property type="component" value="Unassembled WGS sequence"/>
</dbReference>
<evidence type="ECO:0000313" key="1">
    <source>
        <dbReference type="EMBL" id="KAI1717156.1"/>
    </source>
</evidence>
<accession>A0AAD4N4S6</accession>
<keyword evidence="2" id="KW-1185">Reference proteome</keyword>
<organism evidence="1 2">
    <name type="scientific">Ditylenchus destructor</name>
    <dbReference type="NCBI Taxonomy" id="166010"/>
    <lineage>
        <taxon>Eukaryota</taxon>
        <taxon>Metazoa</taxon>
        <taxon>Ecdysozoa</taxon>
        <taxon>Nematoda</taxon>
        <taxon>Chromadorea</taxon>
        <taxon>Rhabditida</taxon>
        <taxon>Tylenchina</taxon>
        <taxon>Tylenchomorpha</taxon>
        <taxon>Sphaerularioidea</taxon>
        <taxon>Anguinidae</taxon>
        <taxon>Anguininae</taxon>
        <taxon>Ditylenchus</taxon>
    </lineage>
</organism>
<name>A0AAD4N4S6_9BILA</name>